<sequence>MDYVMYFAVGIILLFLVVKVLAWPIKILWKLIVNGVLGVVLLVVVNFLGGYLGFNIGINVWTALIAGFFGVPGVIFLLIFKFLL</sequence>
<feature type="transmembrane region" description="Helical" evidence="1">
    <location>
        <begin position="6"/>
        <end position="25"/>
    </location>
</feature>
<protein>
    <submittedName>
        <fullName evidence="2">Pro-sigmaK processing inhibitor BofA</fullName>
    </submittedName>
</protein>
<organism evidence="2 3">
    <name type="scientific">Clostridium bovifaecis</name>
    <dbReference type="NCBI Taxonomy" id="2184719"/>
    <lineage>
        <taxon>Bacteria</taxon>
        <taxon>Bacillati</taxon>
        <taxon>Bacillota</taxon>
        <taxon>Clostridia</taxon>
        <taxon>Eubacteriales</taxon>
        <taxon>Clostridiaceae</taxon>
        <taxon>Clostridium</taxon>
    </lineage>
</organism>
<feature type="transmembrane region" description="Helical" evidence="1">
    <location>
        <begin position="32"/>
        <end position="54"/>
    </location>
</feature>
<keyword evidence="1" id="KW-1133">Transmembrane helix</keyword>
<keyword evidence="1" id="KW-0472">Membrane</keyword>
<dbReference type="AlphaFoldDB" id="A0A6I6EMV1"/>
<dbReference type="EMBL" id="CP046522">
    <property type="protein sequence ID" value="QGU93783.1"/>
    <property type="molecule type" value="Genomic_DNA"/>
</dbReference>
<dbReference type="InterPro" id="IPR010001">
    <property type="entry name" value="BofA"/>
</dbReference>
<keyword evidence="1" id="KW-0812">Transmembrane</keyword>
<keyword evidence="3" id="KW-1185">Reference proteome</keyword>
<evidence type="ECO:0000313" key="2">
    <source>
        <dbReference type="EMBL" id="QGU93783.1"/>
    </source>
</evidence>
<evidence type="ECO:0000313" key="3">
    <source>
        <dbReference type="Proteomes" id="UP000422764"/>
    </source>
</evidence>
<gene>
    <name evidence="2" type="primary">bofA</name>
    <name evidence="2" type="ORF">GOM49_00270</name>
</gene>
<feature type="transmembrane region" description="Helical" evidence="1">
    <location>
        <begin position="60"/>
        <end position="80"/>
    </location>
</feature>
<evidence type="ECO:0000256" key="1">
    <source>
        <dbReference type="SAM" id="Phobius"/>
    </source>
</evidence>
<reference evidence="2 3" key="1">
    <citation type="submission" date="2019-12" db="EMBL/GenBank/DDBJ databases">
        <title>Genome sequenceing of Clostridium bovifaecis.</title>
        <authorList>
            <person name="Yao Y."/>
        </authorList>
    </citation>
    <scope>NUCLEOTIDE SEQUENCE [LARGE SCALE GENOMIC DNA]</scope>
    <source>
        <strain evidence="2 3">BXX</strain>
    </source>
</reference>
<dbReference type="Proteomes" id="UP000422764">
    <property type="component" value="Chromosome"/>
</dbReference>
<dbReference type="NCBIfam" id="TIGR02862">
    <property type="entry name" value="spore_BofA"/>
    <property type="match status" value="1"/>
</dbReference>
<dbReference type="Pfam" id="PF07441">
    <property type="entry name" value="BofA"/>
    <property type="match status" value="1"/>
</dbReference>
<proteinExistence type="predicted"/>
<accession>A0A6I6EMV1</accession>
<name>A0A6I6EMV1_9CLOT</name>